<feature type="transmembrane region" description="Helical" evidence="1">
    <location>
        <begin position="116"/>
        <end position="137"/>
    </location>
</feature>
<keyword evidence="1" id="KW-0472">Membrane</keyword>
<dbReference type="RefSeq" id="WP_024923147.1">
    <property type="nucleotide sequence ID" value="NZ_MDEO01000036.1"/>
</dbReference>
<dbReference type="AlphaFoldDB" id="A0A1C2DEQ6"/>
<accession>A0A1C2DEQ6</accession>
<keyword evidence="1" id="KW-0812">Transmembrane</keyword>
<feature type="transmembrane region" description="Helical" evidence="1">
    <location>
        <begin position="86"/>
        <end position="104"/>
    </location>
</feature>
<reference evidence="2 3" key="1">
    <citation type="submission" date="2016-08" db="EMBL/GenBank/DDBJ databases">
        <title>Whole genome sequence of Mesorhizobium sp. strain UASWS1009 isolated from industrial sewage.</title>
        <authorList>
            <person name="Crovadore J."/>
            <person name="Calmin G."/>
            <person name="Chablais R."/>
            <person name="Cochard B."/>
            <person name="Lefort F."/>
        </authorList>
    </citation>
    <scope>NUCLEOTIDE SEQUENCE [LARGE SCALE GENOMIC DNA]</scope>
    <source>
        <strain evidence="2 3">UASWS1009</strain>
    </source>
</reference>
<keyword evidence="3" id="KW-1185">Reference proteome</keyword>
<proteinExistence type="predicted"/>
<name>A0A1C2DEQ6_9HYPH</name>
<dbReference type="STRING" id="1566387.QV13_27250"/>
<feature type="transmembrane region" description="Helical" evidence="1">
    <location>
        <begin position="54"/>
        <end position="77"/>
    </location>
</feature>
<evidence type="ECO:0000313" key="2">
    <source>
        <dbReference type="EMBL" id="OCX13220.1"/>
    </source>
</evidence>
<dbReference type="EMBL" id="MDEO01000036">
    <property type="protein sequence ID" value="OCX13220.1"/>
    <property type="molecule type" value="Genomic_DNA"/>
</dbReference>
<evidence type="ECO:0000256" key="1">
    <source>
        <dbReference type="SAM" id="Phobius"/>
    </source>
</evidence>
<organism evidence="2 3">
    <name type="scientific">Mesorhizobium hungaricum</name>
    <dbReference type="NCBI Taxonomy" id="1566387"/>
    <lineage>
        <taxon>Bacteria</taxon>
        <taxon>Pseudomonadati</taxon>
        <taxon>Pseudomonadota</taxon>
        <taxon>Alphaproteobacteria</taxon>
        <taxon>Hyphomicrobiales</taxon>
        <taxon>Phyllobacteriaceae</taxon>
        <taxon>Mesorhizobium</taxon>
    </lineage>
</organism>
<gene>
    <name evidence="2" type="ORF">QV13_27250</name>
</gene>
<evidence type="ECO:0000313" key="3">
    <source>
        <dbReference type="Proteomes" id="UP000094412"/>
    </source>
</evidence>
<comment type="caution">
    <text evidence="2">The sequence shown here is derived from an EMBL/GenBank/DDBJ whole genome shotgun (WGS) entry which is preliminary data.</text>
</comment>
<dbReference type="OrthoDB" id="7906671at2"/>
<feature type="transmembrane region" description="Helical" evidence="1">
    <location>
        <begin position="12"/>
        <end position="34"/>
    </location>
</feature>
<protein>
    <submittedName>
        <fullName evidence="2">Uncharacterized protein</fullName>
    </submittedName>
</protein>
<dbReference type="Proteomes" id="UP000094412">
    <property type="component" value="Unassembled WGS sequence"/>
</dbReference>
<sequence length="160" mass="17008">MSRFAAYFVRCLVILFGYAIAALAASAFINVLFLGSAGFTAEETRLMANGPLVVTIPLLSLFIGYFAFAPSALLILLSEVLARRDWLFYALGGGVVAAAIIGFSRQSGDPDFMITGTRVILALIGAGMVGGIVYWFCAGRWAASWWRDDNPPTSPGPSGS</sequence>
<keyword evidence="1" id="KW-1133">Transmembrane helix</keyword>